<dbReference type="OMA" id="LAYDSAC"/>
<feature type="compositionally biased region" description="Low complexity" evidence="1">
    <location>
        <begin position="161"/>
        <end position="174"/>
    </location>
</feature>
<feature type="non-terminal residue" evidence="2">
    <location>
        <position position="1"/>
    </location>
</feature>
<feature type="region of interest" description="Disordered" evidence="1">
    <location>
        <begin position="66"/>
        <end position="88"/>
    </location>
</feature>
<dbReference type="AlphaFoldDB" id="A0A3B0KJ86"/>
<proteinExistence type="predicted"/>
<feature type="compositionally biased region" description="Polar residues" evidence="1">
    <location>
        <begin position="66"/>
        <end position="79"/>
    </location>
</feature>
<name>A0A3B0KJ86_DROGU</name>
<feature type="compositionally biased region" description="Acidic residues" evidence="1">
    <location>
        <begin position="109"/>
        <end position="130"/>
    </location>
</feature>
<keyword evidence="3" id="KW-1185">Reference proteome</keyword>
<evidence type="ECO:0000313" key="3">
    <source>
        <dbReference type="Proteomes" id="UP000268350"/>
    </source>
</evidence>
<dbReference type="OrthoDB" id="9971251at2759"/>
<feature type="region of interest" description="Disordered" evidence="1">
    <location>
        <begin position="103"/>
        <end position="140"/>
    </location>
</feature>
<feature type="region of interest" description="Disordered" evidence="1">
    <location>
        <begin position="160"/>
        <end position="186"/>
    </location>
</feature>
<dbReference type="EMBL" id="OUUW01000011">
    <property type="protein sequence ID" value="SPP86529.1"/>
    <property type="molecule type" value="Genomic_DNA"/>
</dbReference>
<feature type="region of interest" description="Disordered" evidence="1">
    <location>
        <begin position="198"/>
        <end position="220"/>
    </location>
</feature>
<evidence type="ECO:0000256" key="1">
    <source>
        <dbReference type="SAM" id="MobiDB-lite"/>
    </source>
</evidence>
<gene>
    <name evidence="2" type="ORF">DGUA_6G008745</name>
</gene>
<dbReference type="Proteomes" id="UP000268350">
    <property type="component" value="Unassembled WGS sequence"/>
</dbReference>
<sequence>DVPALSNRIYHIDSFILEAPKSAIFVGLQNDFMCNYAYNLAEQLPTAHSDGSQSMNEPRLNGLRTETANFDSSSDSNTPPKLGEQAQTCDGYDCSYESDYRCHGRGGADTEEEHALEDPPPEEEDQEYDDGIGFSCDSDSLTMPDDDEFVLVAGPCAANNSSPSGSSSMHCSSGSGSGSSGHTATVSSYTSLELDIMLPALTPPPPPMLAKPKSSTNPLKFLHKII</sequence>
<accession>A0A3B0KJ86</accession>
<evidence type="ECO:0000313" key="2">
    <source>
        <dbReference type="EMBL" id="SPP86529.1"/>
    </source>
</evidence>
<organism evidence="2 3">
    <name type="scientific">Drosophila guanche</name>
    <name type="common">Fruit fly</name>
    <dbReference type="NCBI Taxonomy" id="7266"/>
    <lineage>
        <taxon>Eukaryota</taxon>
        <taxon>Metazoa</taxon>
        <taxon>Ecdysozoa</taxon>
        <taxon>Arthropoda</taxon>
        <taxon>Hexapoda</taxon>
        <taxon>Insecta</taxon>
        <taxon>Pterygota</taxon>
        <taxon>Neoptera</taxon>
        <taxon>Endopterygota</taxon>
        <taxon>Diptera</taxon>
        <taxon>Brachycera</taxon>
        <taxon>Muscomorpha</taxon>
        <taxon>Ephydroidea</taxon>
        <taxon>Drosophilidae</taxon>
        <taxon>Drosophila</taxon>
        <taxon>Sophophora</taxon>
    </lineage>
</organism>
<reference evidence="3" key="1">
    <citation type="submission" date="2018-01" db="EMBL/GenBank/DDBJ databases">
        <authorList>
            <person name="Alioto T."/>
            <person name="Alioto T."/>
        </authorList>
    </citation>
    <scope>NUCLEOTIDE SEQUENCE [LARGE SCALE GENOMIC DNA]</scope>
</reference>
<protein>
    <submittedName>
        <fullName evidence="2">Uncharacterized protein</fullName>
    </submittedName>
</protein>